<organism evidence="1">
    <name type="scientific">marine sediment metagenome</name>
    <dbReference type="NCBI Taxonomy" id="412755"/>
    <lineage>
        <taxon>unclassified sequences</taxon>
        <taxon>metagenomes</taxon>
        <taxon>ecological metagenomes</taxon>
    </lineage>
</organism>
<evidence type="ECO:0000313" key="1">
    <source>
        <dbReference type="EMBL" id="GAG61807.1"/>
    </source>
</evidence>
<protein>
    <submittedName>
        <fullName evidence="1">Uncharacterized protein</fullName>
    </submittedName>
</protein>
<gene>
    <name evidence="1" type="ORF">S01H4_17454</name>
</gene>
<reference evidence="1" key="1">
    <citation type="journal article" date="2014" name="Front. Microbiol.">
        <title>High frequency of phylogenetically diverse reductive dehalogenase-homologous genes in deep subseafloor sedimentary metagenomes.</title>
        <authorList>
            <person name="Kawai M."/>
            <person name="Futagami T."/>
            <person name="Toyoda A."/>
            <person name="Takaki Y."/>
            <person name="Nishi S."/>
            <person name="Hori S."/>
            <person name="Arai W."/>
            <person name="Tsubouchi T."/>
            <person name="Morono Y."/>
            <person name="Uchiyama I."/>
            <person name="Ito T."/>
            <person name="Fujiyama A."/>
            <person name="Inagaki F."/>
            <person name="Takami H."/>
        </authorList>
    </citation>
    <scope>NUCLEOTIDE SEQUENCE</scope>
    <source>
        <strain evidence="1">Expedition CK06-06</strain>
    </source>
</reference>
<dbReference type="EMBL" id="BART01007688">
    <property type="protein sequence ID" value="GAG61807.1"/>
    <property type="molecule type" value="Genomic_DNA"/>
</dbReference>
<comment type="caution">
    <text evidence="1">The sequence shown here is derived from an EMBL/GenBank/DDBJ whole genome shotgun (WGS) entry which is preliminary data.</text>
</comment>
<name>X0ZV32_9ZZZZ</name>
<sequence>MAKYVYLSYMTPKPESTNEMFLEKILPRLENEDIKIIARGAAIGVPEDFCQVYETDLGMKEFIDFRADAFTVDGKNMIDHARTITIINYKE</sequence>
<accession>X0ZV32</accession>
<dbReference type="AlphaFoldDB" id="X0ZV32"/>
<proteinExistence type="predicted"/>